<feature type="transmembrane region" description="Helical" evidence="5">
    <location>
        <begin position="138"/>
        <end position="158"/>
    </location>
</feature>
<dbReference type="Ensembl" id="ENSCMIT00000029638.1">
    <property type="protein sequence ID" value="ENSCMIP00000029173.1"/>
    <property type="gene ID" value="ENSCMIG00000012640.1"/>
</dbReference>
<dbReference type="InterPro" id="IPR050598">
    <property type="entry name" value="AminoAcid_Transporter"/>
</dbReference>
<dbReference type="PANTHER" id="PTHR11785:SF348">
    <property type="entry name" value="ASC-TYPE AMINO ACID TRANSPORTER 2"/>
    <property type="match status" value="1"/>
</dbReference>
<feature type="transmembrane region" description="Helical" evidence="5">
    <location>
        <begin position="239"/>
        <end position="262"/>
    </location>
</feature>
<protein>
    <submittedName>
        <fullName evidence="6">Uncharacterized protein</fullName>
    </submittedName>
</protein>
<dbReference type="OMA" id="SIWVACA"/>
<dbReference type="GeneTree" id="ENSGT00940000163578"/>
<feature type="transmembrane region" description="Helical" evidence="5">
    <location>
        <begin position="98"/>
        <end position="118"/>
    </location>
</feature>
<reference evidence="7" key="3">
    <citation type="journal article" date="2014" name="Nature">
        <title>Elephant shark genome provides unique insights into gnathostome evolution.</title>
        <authorList>
            <consortium name="International Elephant Shark Genome Sequencing Consortium"/>
            <person name="Venkatesh B."/>
            <person name="Lee A.P."/>
            <person name="Ravi V."/>
            <person name="Maurya A.K."/>
            <person name="Lian M.M."/>
            <person name="Swann J.B."/>
            <person name="Ohta Y."/>
            <person name="Flajnik M.F."/>
            <person name="Sutoh Y."/>
            <person name="Kasahara M."/>
            <person name="Hoon S."/>
            <person name="Gangu V."/>
            <person name="Roy S.W."/>
            <person name="Irimia M."/>
            <person name="Korzh V."/>
            <person name="Kondrychyn I."/>
            <person name="Lim Z.W."/>
            <person name="Tay B.H."/>
            <person name="Tohari S."/>
            <person name="Kong K.W."/>
            <person name="Ho S."/>
            <person name="Lorente-Galdos B."/>
            <person name="Quilez J."/>
            <person name="Marques-Bonet T."/>
            <person name="Raney B.J."/>
            <person name="Ingham P.W."/>
            <person name="Tay A."/>
            <person name="Hillier L.W."/>
            <person name="Minx P."/>
            <person name="Boehm T."/>
            <person name="Wilson R.K."/>
            <person name="Brenner S."/>
            <person name="Warren W.C."/>
        </authorList>
    </citation>
    <scope>NUCLEOTIDE SEQUENCE [LARGE SCALE GENOMIC DNA]</scope>
</reference>
<evidence type="ECO:0000313" key="6">
    <source>
        <dbReference type="Ensembl" id="ENSCMIP00000029173.1"/>
    </source>
</evidence>
<organism evidence="6 7">
    <name type="scientific">Callorhinchus milii</name>
    <name type="common">Ghost shark</name>
    <dbReference type="NCBI Taxonomy" id="7868"/>
    <lineage>
        <taxon>Eukaryota</taxon>
        <taxon>Metazoa</taxon>
        <taxon>Chordata</taxon>
        <taxon>Craniata</taxon>
        <taxon>Vertebrata</taxon>
        <taxon>Chondrichthyes</taxon>
        <taxon>Holocephali</taxon>
        <taxon>Chimaeriformes</taxon>
        <taxon>Callorhinchidae</taxon>
        <taxon>Callorhinchus</taxon>
    </lineage>
</organism>
<reference evidence="7" key="1">
    <citation type="journal article" date="2006" name="Science">
        <title>Ancient noncoding elements conserved in the human genome.</title>
        <authorList>
            <person name="Venkatesh B."/>
            <person name="Kirkness E.F."/>
            <person name="Loh Y.H."/>
            <person name="Halpern A.L."/>
            <person name="Lee A.P."/>
            <person name="Johnson J."/>
            <person name="Dandona N."/>
            <person name="Viswanathan L.D."/>
            <person name="Tay A."/>
            <person name="Venter J.C."/>
            <person name="Strausberg R.L."/>
            <person name="Brenner S."/>
        </authorList>
    </citation>
    <scope>NUCLEOTIDE SEQUENCE [LARGE SCALE GENOMIC DNA]</scope>
</reference>
<dbReference type="InterPro" id="IPR002293">
    <property type="entry name" value="AA/rel_permease1"/>
</dbReference>
<reference evidence="7" key="2">
    <citation type="journal article" date="2007" name="PLoS Biol.">
        <title>Survey sequencing and comparative analysis of the elephant shark (Callorhinchus milii) genome.</title>
        <authorList>
            <person name="Venkatesh B."/>
            <person name="Kirkness E.F."/>
            <person name="Loh Y.H."/>
            <person name="Halpern A.L."/>
            <person name="Lee A.P."/>
            <person name="Johnson J."/>
            <person name="Dandona N."/>
            <person name="Viswanathan L.D."/>
            <person name="Tay A."/>
            <person name="Venter J.C."/>
            <person name="Strausberg R.L."/>
            <person name="Brenner S."/>
        </authorList>
    </citation>
    <scope>NUCLEOTIDE SEQUENCE [LARGE SCALE GENOMIC DNA]</scope>
</reference>
<comment type="subcellular location">
    <subcellularLocation>
        <location evidence="1">Membrane</location>
        <topology evidence="1">Multi-pass membrane protein</topology>
    </subcellularLocation>
</comment>
<sequence>HDSYSPLILTEPLSRNGIRGKHKDVHLKRTIGYFSGVNFITGTIIGSGIFVSLGGVLRYSQLNVGVALMIWLGWAALPSSGGEYFYLKRALGSIPAFLFAWMTVIFTEPATVAAKAFAEYVVQPFYSGCPPPEQVKKIVAATTILVLGILNCLSVRWATRVQNIFTVLKILALTIISLAGVVLIAMGRTENLTNAFSGDIPSVSQIGEAFYQGLWAYGGWNTVNYLSEELNNPAKNIPRCIITSMLSVTVFYMLMNISYLTVLTPKEIVSSGAVAVTWADRVIQAYSWIIPLSISISTFRSINSTIFAKARLNFAISREGHLPIIFSM</sequence>
<proteinExistence type="predicted"/>
<keyword evidence="7" id="KW-1185">Reference proteome</keyword>
<evidence type="ECO:0000256" key="2">
    <source>
        <dbReference type="ARBA" id="ARBA00022692"/>
    </source>
</evidence>
<dbReference type="GO" id="GO:0015179">
    <property type="term" value="F:L-amino acid transmembrane transporter activity"/>
    <property type="evidence" value="ECO:0007669"/>
    <property type="project" value="TreeGrafter"/>
</dbReference>
<dbReference type="InParanoid" id="A0A4W3IS46"/>
<dbReference type="Proteomes" id="UP000314986">
    <property type="component" value="Unassembled WGS sequence"/>
</dbReference>
<evidence type="ECO:0000256" key="3">
    <source>
        <dbReference type="ARBA" id="ARBA00022989"/>
    </source>
</evidence>
<dbReference type="STRING" id="7868.ENSCMIP00000029173"/>
<accession>A0A4W3IS46</accession>
<dbReference type="GO" id="GO:0016020">
    <property type="term" value="C:membrane"/>
    <property type="evidence" value="ECO:0007669"/>
    <property type="project" value="UniProtKB-SubCell"/>
</dbReference>
<feature type="transmembrane region" description="Helical" evidence="5">
    <location>
        <begin position="170"/>
        <end position="189"/>
    </location>
</feature>
<evidence type="ECO:0000256" key="5">
    <source>
        <dbReference type="SAM" id="Phobius"/>
    </source>
</evidence>
<reference evidence="6" key="5">
    <citation type="submission" date="2025-09" db="UniProtKB">
        <authorList>
            <consortium name="Ensembl"/>
        </authorList>
    </citation>
    <scope>IDENTIFICATION</scope>
</reference>
<name>A0A4W3IS46_CALMI</name>
<reference evidence="6" key="4">
    <citation type="submission" date="2025-08" db="UniProtKB">
        <authorList>
            <consortium name="Ensembl"/>
        </authorList>
    </citation>
    <scope>IDENTIFICATION</scope>
</reference>
<dbReference type="PIRSF" id="PIRSF006060">
    <property type="entry name" value="AA_transporter"/>
    <property type="match status" value="1"/>
</dbReference>
<keyword evidence="3 5" id="KW-1133">Transmembrane helix</keyword>
<evidence type="ECO:0000313" key="7">
    <source>
        <dbReference type="Proteomes" id="UP000314986"/>
    </source>
</evidence>
<evidence type="ECO:0000256" key="4">
    <source>
        <dbReference type="ARBA" id="ARBA00023136"/>
    </source>
</evidence>
<evidence type="ECO:0000256" key="1">
    <source>
        <dbReference type="ARBA" id="ARBA00004141"/>
    </source>
</evidence>
<dbReference type="PANTHER" id="PTHR11785">
    <property type="entry name" value="AMINO ACID TRANSPORTER"/>
    <property type="match status" value="1"/>
</dbReference>
<dbReference type="Gene3D" id="1.20.1740.10">
    <property type="entry name" value="Amino acid/polyamine transporter I"/>
    <property type="match status" value="1"/>
</dbReference>
<keyword evidence="4 5" id="KW-0472">Membrane</keyword>
<keyword evidence="2 5" id="KW-0812">Transmembrane</keyword>
<dbReference type="AlphaFoldDB" id="A0A4W3IS46"/>
<feature type="transmembrane region" description="Helical" evidence="5">
    <location>
        <begin position="31"/>
        <end position="53"/>
    </location>
</feature>
<dbReference type="Pfam" id="PF13520">
    <property type="entry name" value="AA_permease_2"/>
    <property type="match status" value="1"/>
</dbReference>